<feature type="domain" description="WGR" evidence="1">
    <location>
        <begin position="11"/>
        <end position="73"/>
    </location>
</feature>
<proteinExistence type="predicted"/>
<accession>A0A0S4SU02</accession>
<name>A0A0S4SU02_CAMHY</name>
<dbReference type="Proteomes" id="UP000052237">
    <property type="component" value="Unassembled WGS sequence"/>
</dbReference>
<dbReference type="Pfam" id="PF05406">
    <property type="entry name" value="WGR"/>
    <property type="match status" value="1"/>
</dbReference>
<gene>
    <name evidence="2" type="ORF">ERS686654_02028</name>
</gene>
<evidence type="ECO:0000313" key="2">
    <source>
        <dbReference type="EMBL" id="CUU89803.1"/>
    </source>
</evidence>
<protein>
    <submittedName>
        <fullName evidence="2">WGR domain-containing protein</fullName>
    </submittedName>
</protein>
<keyword evidence="3" id="KW-1185">Reference proteome</keyword>
<reference evidence="2 3" key="1">
    <citation type="submission" date="2015-11" db="EMBL/GenBank/DDBJ databases">
        <authorList>
            <consortium name="Pathogen Informatics"/>
        </authorList>
    </citation>
    <scope>NUCLEOTIDE SEQUENCE [LARGE SCALE GENOMIC DNA]</scope>
    <source>
        <strain evidence="2 3">006A-0059</strain>
    </source>
</reference>
<dbReference type="AlphaFoldDB" id="A0A0S4SU02"/>
<dbReference type="InterPro" id="IPR036930">
    <property type="entry name" value="WGR_dom_sf"/>
</dbReference>
<sequence>MIKSTFLKLYKNTRYYFIEKTINLFGEIEVSCIYGNVNYKAPTGYRIHLFNSNDLADIFFHRLLDSKFKKGYRYY</sequence>
<dbReference type="InterPro" id="IPR008893">
    <property type="entry name" value="WGR_domain"/>
</dbReference>
<dbReference type="RefSeq" id="WP_155589532.1">
    <property type="nucleotide sequence ID" value="NZ_FAVB01000007.1"/>
</dbReference>
<evidence type="ECO:0000259" key="1">
    <source>
        <dbReference type="Pfam" id="PF05406"/>
    </source>
</evidence>
<organism evidence="2 3">
    <name type="scientific">Campylobacter hyointestinalis subsp. hyointestinalis</name>
    <dbReference type="NCBI Taxonomy" id="91352"/>
    <lineage>
        <taxon>Bacteria</taxon>
        <taxon>Pseudomonadati</taxon>
        <taxon>Campylobacterota</taxon>
        <taxon>Epsilonproteobacteria</taxon>
        <taxon>Campylobacterales</taxon>
        <taxon>Campylobacteraceae</taxon>
        <taxon>Campylobacter</taxon>
    </lineage>
</organism>
<evidence type="ECO:0000313" key="3">
    <source>
        <dbReference type="Proteomes" id="UP000052237"/>
    </source>
</evidence>
<comment type="caution">
    <text evidence="2">The sequence shown here is derived from an EMBL/GenBank/DDBJ whole genome shotgun (WGS) entry which is preliminary data.</text>
</comment>
<dbReference type="SUPFAM" id="SSF142921">
    <property type="entry name" value="WGR domain-like"/>
    <property type="match status" value="1"/>
</dbReference>
<dbReference type="EMBL" id="FAVB01000007">
    <property type="protein sequence ID" value="CUU89803.1"/>
    <property type="molecule type" value="Genomic_DNA"/>
</dbReference>